<name>A0ABQ9TI33_SAGOE</name>
<organism evidence="2 3">
    <name type="scientific">Saguinus oedipus</name>
    <name type="common">Cotton-top tamarin</name>
    <name type="synonym">Oedipomidas oedipus</name>
    <dbReference type="NCBI Taxonomy" id="9490"/>
    <lineage>
        <taxon>Eukaryota</taxon>
        <taxon>Metazoa</taxon>
        <taxon>Chordata</taxon>
        <taxon>Craniata</taxon>
        <taxon>Vertebrata</taxon>
        <taxon>Euteleostomi</taxon>
        <taxon>Mammalia</taxon>
        <taxon>Eutheria</taxon>
        <taxon>Euarchontoglires</taxon>
        <taxon>Primates</taxon>
        <taxon>Haplorrhini</taxon>
        <taxon>Platyrrhini</taxon>
        <taxon>Cebidae</taxon>
        <taxon>Callitrichinae</taxon>
        <taxon>Saguinus</taxon>
    </lineage>
</organism>
<gene>
    <name evidence="2" type="ORF">P7K49_037439</name>
</gene>
<accession>A0ABQ9TI33</accession>
<sequence>MRKASSTQEEEPSPLTYGGLDRTAVGSGPALKKCLITLILFFNPGRQTEKRAIPQDISPNPTSEGMRGHGKL</sequence>
<dbReference type="EMBL" id="JASSZA010000022">
    <property type="protein sequence ID" value="KAK2084406.1"/>
    <property type="molecule type" value="Genomic_DNA"/>
</dbReference>
<evidence type="ECO:0000313" key="3">
    <source>
        <dbReference type="Proteomes" id="UP001266305"/>
    </source>
</evidence>
<evidence type="ECO:0000313" key="2">
    <source>
        <dbReference type="EMBL" id="KAK2084406.1"/>
    </source>
</evidence>
<feature type="region of interest" description="Disordered" evidence="1">
    <location>
        <begin position="1"/>
        <end position="23"/>
    </location>
</feature>
<reference evidence="2 3" key="1">
    <citation type="submission" date="2023-05" db="EMBL/GenBank/DDBJ databases">
        <title>B98-5 Cell Line De Novo Hybrid Assembly: An Optical Mapping Approach.</title>
        <authorList>
            <person name="Kananen K."/>
            <person name="Auerbach J.A."/>
            <person name="Kautto E."/>
            <person name="Blachly J.S."/>
        </authorList>
    </citation>
    <scope>NUCLEOTIDE SEQUENCE [LARGE SCALE GENOMIC DNA]</scope>
    <source>
        <strain evidence="2">B95-8</strain>
        <tissue evidence="2">Cell line</tissue>
    </source>
</reference>
<feature type="region of interest" description="Disordered" evidence="1">
    <location>
        <begin position="50"/>
        <end position="72"/>
    </location>
</feature>
<evidence type="ECO:0000256" key="1">
    <source>
        <dbReference type="SAM" id="MobiDB-lite"/>
    </source>
</evidence>
<protein>
    <submittedName>
        <fullName evidence="2">Uncharacterized protein</fullName>
    </submittedName>
</protein>
<keyword evidence="3" id="KW-1185">Reference proteome</keyword>
<dbReference type="Proteomes" id="UP001266305">
    <property type="component" value="Unassembled WGS sequence"/>
</dbReference>
<proteinExistence type="predicted"/>
<comment type="caution">
    <text evidence="2">The sequence shown here is derived from an EMBL/GenBank/DDBJ whole genome shotgun (WGS) entry which is preliminary data.</text>
</comment>